<evidence type="ECO:0000313" key="6">
    <source>
        <dbReference type="Proteomes" id="UP001596378"/>
    </source>
</evidence>
<feature type="compositionally biased region" description="Polar residues" evidence="2">
    <location>
        <begin position="95"/>
        <end position="104"/>
    </location>
</feature>
<organism evidence="5 6">
    <name type="scientific">Cohnella cellulosilytica</name>
    <dbReference type="NCBI Taxonomy" id="986710"/>
    <lineage>
        <taxon>Bacteria</taxon>
        <taxon>Bacillati</taxon>
        <taxon>Bacillota</taxon>
        <taxon>Bacilli</taxon>
        <taxon>Bacillales</taxon>
        <taxon>Paenibacillaceae</taxon>
        <taxon>Cohnella</taxon>
    </lineage>
</organism>
<sequence length="427" mass="44962">MTTYSRAKTHHERKARRRGKTKLLLAVNGFLLVCIAFAAFAIWKANEGGTGEASPPSGSQAPSGAAGTNKPGTEEPDSGPSAAATDDGDADGTALPSQEASSEPSGEPGNDGEGDRVSLAFVGDILPAARVLELMKSNGYDYPFREAKALLEAADIAAGNLETPITVRGTPAEDKQFVFRGTVEALDAVKDAGFDFLSLANNHTLDYGWQGLSDTMDALDDAGLKHAGSGNDDKEAFEPSYIEVNGTSVAFISVTRVVPVVEWKADRNVPGVAEAYSPTRAVAAIEEAKKNADIVVVMAHWGEERNDKQVPHQTDLAHRFVDAGADLVIGSHPHVLQGFESYKGKWIAYSLGNFVFSTTSVRSSETGILNAKCGKDGDCSLSFTPMFATNSQPAPMEDAEGKDLLARLSALSIGASVGEDGAIVARN</sequence>
<feature type="compositionally biased region" description="Low complexity" evidence="2">
    <location>
        <begin position="52"/>
        <end position="67"/>
    </location>
</feature>
<keyword evidence="3" id="KW-0472">Membrane</keyword>
<comment type="caution">
    <text evidence="5">The sequence shown here is derived from an EMBL/GenBank/DDBJ whole genome shotgun (WGS) entry which is preliminary data.</text>
</comment>
<dbReference type="InterPro" id="IPR029052">
    <property type="entry name" value="Metallo-depent_PP-like"/>
</dbReference>
<evidence type="ECO:0000256" key="2">
    <source>
        <dbReference type="SAM" id="MobiDB-lite"/>
    </source>
</evidence>
<name>A0ABW2FAS9_9BACL</name>
<dbReference type="InterPro" id="IPR019079">
    <property type="entry name" value="Capsule_synth_CapA"/>
</dbReference>
<dbReference type="InterPro" id="IPR052169">
    <property type="entry name" value="CW_Biosynth-Accessory"/>
</dbReference>
<feature type="transmembrane region" description="Helical" evidence="3">
    <location>
        <begin position="23"/>
        <end position="43"/>
    </location>
</feature>
<dbReference type="EMBL" id="JBHTAI010000006">
    <property type="protein sequence ID" value="MFC7149342.1"/>
    <property type="molecule type" value="Genomic_DNA"/>
</dbReference>
<reference evidence="6" key="1">
    <citation type="journal article" date="2019" name="Int. J. Syst. Evol. Microbiol.">
        <title>The Global Catalogue of Microorganisms (GCM) 10K type strain sequencing project: providing services to taxonomists for standard genome sequencing and annotation.</title>
        <authorList>
            <consortium name="The Broad Institute Genomics Platform"/>
            <consortium name="The Broad Institute Genome Sequencing Center for Infectious Disease"/>
            <person name="Wu L."/>
            <person name="Ma J."/>
        </authorList>
    </citation>
    <scope>NUCLEOTIDE SEQUENCE [LARGE SCALE GENOMIC DNA]</scope>
    <source>
        <strain evidence="6">KCTC 12907</strain>
    </source>
</reference>
<evidence type="ECO:0000256" key="3">
    <source>
        <dbReference type="SAM" id="Phobius"/>
    </source>
</evidence>
<gene>
    <name evidence="5" type="ORF">ACFQMJ_12465</name>
</gene>
<dbReference type="Gene3D" id="3.60.21.10">
    <property type="match status" value="1"/>
</dbReference>
<evidence type="ECO:0000256" key="1">
    <source>
        <dbReference type="ARBA" id="ARBA00005662"/>
    </source>
</evidence>
<dbReference type="Pfam" id="PF09587">
    <property type="entry name" value="PGA_cap"/>
    <property type="match status" value="1"/>
</dbReference>
<dbReference type="SUPFAM" id="SSF56300">
    <property type="entry name" value="Metallo-dependent phosphatases"/>
    <property type="match status" value="1"/>
</dbReference>
<dbReference type="SMART" id="SM00854">
    <property type="entry name" value="PGA_cap"/>
    <property type="match status" value="1"/>
</dbReference>
<accession>A0ABW2FAS9</accession>
<comment type="similarity">
    <text evidence="1">Belongs to the CapA family.</text>
</comment>
<evidence type="ECO:0000259" key="4">
    <source>
        <dbReference type="SMART" id="SM00854"/>
    </source>
</evidence>
<protein>
    <submittedName>
        <fullName evidence="5">CapA family protein</fullName>
    </submittedName>
</protein>
<dbReference type="Proteomes" id="UP001596378">
    <property type="component" value="Unassembled WGS sequence"/>
</dbReference>
<dbReference type="CDD" id="cd07381">
    <property type="entry name" value="MPP_CapA"/>
    <property type="match status" value="1"/>
</dbReference>
<evidence type="ECO:0000313" key="5">
    <source>
        <dbReference type="EMBL" id="MFC7149342.1"/>
    </source>
</evidence>
<keyword evidence="3" id="KW-0812">Transmembrane</keyword>
<keyword evidence="6" id="KW-1185">Reference proteome</keyword>
<keyword evidence="3" id="KW-1133">Transmembrane helix</keyword>
<proteinExistence type="inferred from homology"/>
<dbReference type="PANTHER" id="PTHR33393">
    <property type="entry name" value="POLYGLUTAMINE SYNTHESIS ACCESSORY PROTEIN RV0574C-RELATED"/>
    <property type="match status" value="1"/>
</dbReference>
<feature type="region of interest" description="Disordered" evidence="2">
    <location>
        <begin position="48"/>
        <end position="116"/>
    </location>
</feature>
<feature type="domain" description="Capsule synthesis protein CapA" evidence="4">
    <location>
        <begin position="118"/>
        <end position="358"/>
    </location>
</feature>
<dbReference type="RefSeq" id="WP_378054448.1">
    <property type="nucleotide sequence ID" value="NZ_JBHMDN010000079.1"/>
</dbReference>
<dbReference type="PANTHER" id="PTHR33393:SF13">
    <property type="entry name" value="PGA BIOSYNTHESIS PROTEIN CAPA"/>
    <property type="match status" value="1"/>
</dbReference>